<gene>
    <name evidence="1" type="ORF">TRIHO_16070</name>
</gene>
<protein>
    <submittedName>
        <fullName evidence="1">Uncharacterized protein</fullName>
    </submittedName>
</protein>
<reference evidence="1 2" key="1">
    <citation type="submission" date="2015-12" db="EMBL/GenBank/DDBJ databases">
        <title>Genome sequence of the marine Rhodobacteraceae strain O3.65, Candidatus Tritonibacter horizontis.</title>
        <authorList>
            <person name="Poehlein A."/>
            <person name="Giebel H.A."/>
            <person name="Voget S."/>
            <person name="Brinkhoff T."/>
        </authorList>
    </citation>
    <scope>NUCLEOTIDE SEQUENCE [LARGE SCALE GENOMIC DNA]</scope>
    <source>
        <strain evidence="1 2">O3.65</strain>
    </source>
</reference>
<dbReference type="EMBL" id="LPUY01000050">
    <property type="protein sequence ID" value="KUP93511.1"/>
    <property type="molecule type" value="Genomic_DNA"/>
</dbReference>
<organism evidence="1 2">
    <name type="scientific">Tritonibacter horizontis</name>
    <dbReference type="NCBI Taxonomy" id="1768241"/>
    <lineage>
        <taxon>Bacteria</taxon>
        <taxon>Pseudomonadati</taxon>
        <taxon>Pseudomonadota</taxon>
        <taxon>Alphaproteobacteria</taxon>
        <taxon>Rhodobacterales</taxon>
        <taxon>Paracoccaceae</taxon>
        <taxon>Tritonibacter</taxon>
    </lineage>
</organism>
<proteinExistence type="predicted"/>
<evidence type="ECO:0000313" key="2">
    <source>
        <dbReference type="Proteomes" id="UP000068382"/>
    </source>
</evidence>
<dbReference type="Proteomes" id="UP000068382">
    <property type="component" value="Unassembled WGS sequence"/>
</dbReference>
<accession>A0A132BYP5</accession>
<sequence length="38" mass="4143">MAAQWTGLATRDRRGVTLRPSVRLHSSVRLHPSLSSAA</sequence>
<comment type="caution">
    <text evidence="1">The sequence shown here is derived from an EMBL/GenBank/DDBJ whole genome shotgun (WGS) entry which is preliminary data.</text>
</comment>
<name>A0A132BYP5_9RHOB</name>
<evidence type="ECO:0000313" key="1">
    <source>
        <dbReference type="EMBL" id="KUP93511.1"/>
    </source>
</evidence>
<keyword evidence="2" id="KW-1185">Reference proteome</keyword>
<dbReference type="AlphaFoldDB" id="A0A132BYP5"/>